<dbReference type="InterPro" id="IPR025857">
    <property type="entry name" value="MacB_PCD"/>
</dbReference>
<organism evidence="10 11">
    <name type="scientific">Blautia faecis</name>
    <dbReference type="NCBI Taxonomy" id="871665"/>
    <lineage>
        <taxon>Bacteria</taxon>
        <taxon>Bacillati</taxon>
        <taxon>Bacillota</taxon>
        <taxon>Clostridia</taxon>
        <taxon>Lachnospirales</taxon>
        <taxon>Lachnospiraceae</taxon>
        <taxon>Blautia</taxon>
    </lineage>
</organism>
<evidence type="ECO:0000313" key="11">
    <source>
        <dbReference type="Proteomes" id="UP001644719"/>
    </source>
</evidence>
<feature type="transmembrane region" description="Helical" evidence="7">
    <location>
        <begin position="20"/>
        <end position="40"/>
    </location>
</feature>
<sequence length="423" mass="45288">MFENIRLAFQGIWSHKMRSFLTMLGIIIGIASIIAIVSTIKGTSEQIKDNLIGSGNNTVNVTLSQGDSAYSVDYYDGSSSGSTPILSQSLKDEVLKTDHVENATFFYSRTDYNSSVYYENSSFSGGKVYGIDTNYLNTCGYQVRSGRGFVQADYDNFRKVALVDSYAADTMFPGANPVGKIIEIGSEPYTVVGVVRQSADSLPNMDTPSDFDSYYENVIGTVMIPNKCWPISYKFDEPENAIVKVDSTDNMSETGSAVAKILNKSISSTGSGSSGFKYKADDVMQRVKDLQDLSESTNSQLIWIASISLLVGGIGVMNIMLVSVTERTKEIGLKKAIGARKKVILGQFLTEAAVLTSVGGIIGVVLGIGLSKVVSKVAGSPTAISVPAIIGSVVFSMLIGIIFGLLPSVKAANLNPIDALRSE</sequence>
<keyword evidence="3 7" id="KW-0812">Transmembrane</keyword>
<keyword evidence="4 7" id="KW-1133">Transmembrane helix</keyword>
<accession>A0ABX2HAS2</accession>
<dbReference type="RefSeq" id="WP_173718308.1">
    <property type="nucleotide sequence ID" value="NZ_JAAIPV010000029.1"/>
</dbReference>
<reference evidence="10 11" key="1">
    <citation type="journal article" date="2020" name="Cell Host Microbe">
        <title>Functional and Genomic Variation between Human-Derived Isolates of Lachnospiraceae Reveals Inter- and Intra-Species Diversity.</title>
        <authorList>
            <person name="Sorbara M.T."/>
            <person name="Littmann E.R."/>
            <person name="Fontana E."/>
            <person name="Moody T.U."/>
            <person name="Kohout C.E."/>
            <person name="Gjonbalaj M."/>
            <person name="Eaton V."/>
            <person name="Seok R."/>
            <person name="Leiner I.M."/>
            <person name="Pamer E.G."/>
        </authorList>
    </citation>
    <scope>NUCLEOTIDE SEQUENCE [LARGE SCALE GENOMIC DNA]</scope>
    <source>
        <strain evidence="10 11">MSK.17.74</strain>
    </source>
</reference>
<evidence type="ECO:0000259" key="8">
    <source>
        <dbReference type="Pfam" id="PF02687"/>
    </source>
</evidence>
<keyword evidence="2" id="KW-1003">Cell membrane</keyword>
<evidence type="ECO:0000256" key="7">
    <source>
        <dbReference type="SAM" id="Phobius"/>
    </source>
</evidence>
<proteinExistence type="inferred from homology"/>
<feature type="transmembrane region" description="Helical" evidence="7">
    <location>
        <begin position="301"/>
        <end position="322"/>
    </location>
</feature>
<protein>
    <submittedName>
        <fullName evidence="10">FtsX-like permease family protein</fullName>
    </submittedName>
</protein>
<feature type="domain" description="ABC3 transporter permease C-terminal" evidence="8">
    <location>
        <begin position="304"/>
        <end position="416"/>
    </location>
</feature>
<feature type="domain" description="MacB-like periplasmic core" evidence="9">
    <location>
        <begin position="19"/>
        <end position="259"/>
    </location>
</feature>
<evidence type="ECO:0000259" key="9">
    <source>
        <dbReference type="Pfam" id="PF12704"/>
    </source>
</evidence>
<keyword evidence="11" id="KW-1185">Reference proteome</keyword>
<dbReference type="PANTHER" id="PTHR30572:SF4">
    <property type="entry name" value="ABC TRANSPORTER PERMEASE YTRF"/>
    <property type="match status" value="1"/>
</dbReference>
<dbReference type="InterPro" id="IPR050250">
    <property type="entry name" value="Macrolide_Exporter_MacB"/>
</dbReference>
<evidence type="ECO:0000256" key="6">
    <source>
        <dbReference type="ARBA" id="ARBA00038076"/>
    </source>
</evidence>
<comment type="similarity">
    <text evidence="6">Belongs to the ABC-4 integral membrane protein family.</text>
</comment>
<dbReference type="PANTHER" id="PTHR30572">
    <property type="entry name" value="MEMBRANE COMPONENT OF TRANSPORTER-RELATED"/>
    <property type="match status" value="1"/>
</dbReference>
<dbReference type="Pfam" id="PF02687">
    <property type="entry name" value="FtsX"/>
    <property type="match status" value="1"/>
</dbReference>
<keyword evidence="5 7" id="KW-0472">Membrane</keyword>
<evidence type="ECO:0000256" key="4">
    <source>
        <dbReference type="ARBA" id="ARBA00022989"/>
    </source>
</evidence>
<evidence type="ECO:0000256" key="5">
    <source>
        <dbReference type="ARBA" id="ARBA00023136"/>
    </source>
</evidence>
<dbReference type="EMBL" id="JAAITS010000041">
    <property type="protein sequence ID" value="NSG86469.1"/>
    <property type="molecule type" value="Genomic_DNA"/>
</dbReference>
<feature type="transmembrane region" description="Helical" evidence="7">
    <location>
        <begin position="382"/>
        <end position="406"/>
    </location>
</feature>
<evidence type="ECO:0000256" key="3">
    <source>
        <dbReference type="ARBA" id="ARBA00022692"/>
    </source>
</evidence>
<dbReference type="InterPro" id="IPR003838">
    <property type="entry name" value="ABC3_permease_C"/>
</dbReference>
<gene>
    <name evidence="10" type="ORF">G5B17_13880</name>
</gene>
<comment type="subcellular location">
    <subcellularLocation>
        <location evidence="1">Cell membrane</location>
        <topology evidence="1">Multi-pass membrane protein</topology>
    </subcellularLocation>
</comment>
<dbReference type="Proteomes" id="UP001644719">
    <property type="component" value="Unassembled WGS sequence"/>
</dbReference>
<comment type="caution">
    <text evidence="10">The sequence shown here is derived from an EMBL/GenBank/DDBJ whole genome shotgun (WGS) entry which is preliminary data.</text>
</comment>
<dbReference type="Pfam" id="PF12704">
    <property type="entry name" value="MacB_PCD"/>
    <property type="match status" value="1"/>
</dbReference>
<evidence type="ECO:0000313" key="10">
    <source>
        <dbReference type="EMBL" id="NSG86469.1"/>
    </source>
</evidence>
<name>A0ABX2HAS2_9FIRM</name>
<evidence type="ECO:0000256" key="2">
    <source>
        <dbReference type="ARBA" id="ARBA00022475"/>
    </source>
</evidence>
<feature type="transmembrane region" description="Helical" evidence="7">
    <location>
        <begin position="343"/>
        <end position="370"/>
    </location>
</feature>
<evidence type="ECO:0000256" key="1">
    <source>
        <dbReference type="ARBA" id="ARBA00004651"/>
    </source>
</evidence>